<dbReference type="Gene3D" id="3.90.1410.10">
    <property type="entry name" value="set domain protein methyltransferase, domain 1"/>
    <property type="match status" value="1"/>
</dbReference>
<dbReference type="PROSITE" id="PS50280">
    <property type="entry name" value="SET"/>
    <property type="match status" value="1"/>
</dbReference>
<keyword evidence="5" id="KW-1185">Reference proteome</keyword>
<dbReference type="Pfam" id="PF00856">
    <property type="entry name" value="SET"/>
    <property type="match status" value="1"/>
</dbReference>
<accession>A0A1E7ES07</accession>
<reference evidence="4 5" key="1">
    <citation type="submission" date="2016-09" db="EMBL/GenBank/DDBJ databases">
        <title>Extensive genetic diversity and differential bi-allelic expression allows diatom success in the polar Southern Ocean.</title>
        <authorList>
            <consortium name="DOE Joint Genome Institute"/>
            <person name="Mock T."/>
            <person name="Otillar R.P."/>
            <person name="Strauss J."/>
            <person name="Dupont C."/>
            <person name="Frickenhaus S."/>
            <person name="Maumus F."/>
            <person name="Mcmullan M."/>
            <person name="Sanges R."/>
            <person name="Schmutz J."/>
            <person name="Toseland A."/>
            <person name="Valas R."/>
            <person name="Veluchamy A."/>
            <person name="Ward B.J."/>
            <person name="Allen A."/>
            <person name="Barry K."/>
            <person name="Falciatore A."/>
            <person name="Ferrante M."/>
            <person name="Fortunato A.E."/>
            <person name="Gloeckner G."/>
            <person name="Gruber A."/>
            <person name="Hipkin R."/>
            <person name="Janech M."/>
            <person name="Kroth P."/>
            <person name="Leese F."/>
            <person name="Lindquist E."/>
            <person name="Lyon B.R."/>
            <person name="Martin J."/>
            <person name="Mayer C."/>
            <person name="Parker M."/>
            <person name="Quesneville H."/>
            <person name="Raymond J."/>
            <person name="Uhlig C."/>
            <person name="Valentin K.U."/>
            <person name="Worden A.Z."/>
            <person name="Armbrust E.V."/>
            <person name="Bowler C."/>
            <person name="Green B."/>
            <person name="Moulton V."/>
            <person name="Van Oosterhout C."/>
            <person name="Grigoriev I."/>
        </authorList>
    </citation>
    <scope>NUCLEOTIDE SEQUENCE [LARGE SCALE GENOMIC DNA]</scope>
    <source>
        <strain evidence="4 5">CCMP1102</strain>
    </source>
</reference>
<dbReference type="InterPro" id="IPR001214">
    <property type="entry name" value="SET_dom"/>
</dbReference>
<feature type="domain" description="SET" evidence="3">
    <location>
        <begin position="108"/>
        <end position="390"/>
    </location>
</feature>
<organism evidence="4 5">
    <name type="scientific">Fragilariopsis cylindrus CCMP1102</name>
    <dbReference type="NCBI Taxonomy" id="635003"/>
    <lineage>
        <taxon>Eukaryota</taxon>
        <taxon>Sar</taxon>
        <taxon>Stramenopiles</taxon>
        <taxon>Ochrophyta</taxon>
        <taxon>Bacillariophyta</taxon>
        <taxon>Bacillariophyceae</taxon>
        <taxon>Bacillariophycidae</taxon>
        <taxon>Bacillariales</taxon>
        <taxon>Bacillariaceae</taxon>
        <taxon>Fragilariopsis</taxon>
    </lineage>
</organism>
<proteinExistence type="predicted"/>
<evidence type="ECO:0000259" key="3">
    <source>
        <dbReference type="PROSITE" id="PS50280"/>
    </source>
</evidence>
<evidence type="ECO:0000313" key="4">
    <source>
        <dbReference type="EMBL" id="OEU08639.1"/>
    </source>
</evidence>
<name>A0A1E7ES07_9STRA</name>
<dbReference type="InParanoid" id="A0A1E7ES07"/>
<keyword evidence="2" id="KW-1133">Transmembrane helix</keyword>
<evidence type="ECO:0000256" key="1">
    <source>
        <dbReference type="SAM" id="MobiDB-lite"/>
    </source>
</evidence>
<feature type="region of interest" description="Disordered" evidence="1">
    <location>
        <begin position="67"/>
        <end position="87"/>
    </location>
</feature>
<feature type="compositionally biased region" description="Low complexity" evidence="1">
    <location>
        <begin position="67"/>
        <end position="79"/>
    </location>
</feature>
<dbReference type="Gene3D" id="2.170.270.10">
    <property type="entry name" value="SET domain"/>
    <property type="match status" value="1"/>
</dbReference>
<dbReference type="Proteomes" id="UP000095751">
    <property type="component" value="Unassembled WGS sequence"/>
</dbReference>
<dbReference type="EMBL" id="KV784379">
    <property type="protein sequence ID" value="OEU08639.1"/>
    <property type="molecule type" value="Genomic_DNA"/>
</dbReference>
<evidence type="ECO:0000313" key="5">
    <source>
        <dbReference type="Proteomes" id="UP000095751"/>
    </source>
</evidence>
<protein>
    <recommendedName>
        <fullName evidence="3">SET domain-containing protein</fullName>
    </recommendedName>
</protein>
<keyword evidence="2" id="KW-0812">Transmembrane</keyword>
<dbReference type="AlphaFoldDB" id="A0A1E7ES07"/>
<dbReference type="KEGG" id="fcy:FRACYDRAFT_249533"/>
<dbReference type="OrthoDB" id="10265680at2759"/>
<dbReference type="SUPFAM" id="SSF82199">
    <property type="entry name" value="SET domain"/>
    <property type="match status" value="1"/>
</dbReference>
<feature type="transmembrane region" description="Helical" evidence="2">
    <location>
        <begin position="12"/>
        <end position="39"/>
    </location>
</feature>
<dbReference type="InterPro" id="IPR046341">
    <property type="entry name" value="SET_dom_sf"/>
</dbReference>
<keyword evidence="2" id="KW-0472">Membrane</keyword>
<gene>
    <name evidence="4" type="ORF">FRACYDRAFT_249533</name>
</gene>
<evidence type="ECO:0000256" key="2">
    <source>
        <dbReference type="SAM" id="Phobius"/>
    </source>
</evidence>
<sequence length="440" mass="47576">MFSISSHQKAAVRIVVVTVVVACCLLAVGGNAFVVVPMVKGGSSISTSTSMTTATQLLASSSAAAEGSASSSSSSTSATVEDNKSSDNNNDNWYSSWAIQDSGITINEKLSLRNTNDEERGKGGMHADQKIKALEVIATIPRSLIISSVDAPVRAIEAASTANVLSWVTDITAATLVALHPSIDDNDDDNDSTTTTKKSRIDFIQSWIHGGWATQGDDLGPPESNFGPKHVTGSLMSTGSDNDHNIYAKFRMPCHPVIHRASLGLIVLTGCTEEQARSQLSLRGSTYRSLRDALEPLILNTNPTRFEKGSKRERRCWDVADILSKVLSRVTTIQLNVDKTEKACYAIVPIHERLEHSLNENTKLITSGNDILLIATRDIDVGEAITRDYTKSPKLINNNNTNDEEVADDIDIDDGSALRLLLQFGLPPNAWPEEELTVDK</sequence>